<evidence type="ECO:0000313" key="4">
    <source>
        <dbReference type="Proteomes" id="UP001224682"/>
    </source>
</evidence>
<reference evidence="3 4" key="1">
    <citation type="submission" date="2023-07" db="EMBL/GenBank/DDBJ databases">
        <title>Genomic Encyclopedia of Type Strains, Phase IV (KMG-IV): sequencing the most valuable type-strain genomes for metagenomic binning, comparative biology and taxonomic classification.</title>
        <authorList>
            <person name="Goeker M."/>
        </authorList>
    </citation>
    <scope>NUCLEOTIDE SEQUENCE [LARGE SCALE GENOMIC DNA]</scope>
    <source>
        <strain evidence="3 4">DSM 2457</strain>
    </source>
</reference>
<dbReference type="Proteomes" id="UP001224682">
    <property type="component" value="Unassembled WGS sequence"/>
</dbReference>
<sequence length="98" mass="10840">MHSFTAPWRIRRAYVLAVMLYCGALIGYLAIFGEDTELNRVIITNLSLVAGGTLGSYIFGAAWDDKNQRDAELRSRGGPRFPPRRPSPADEPPEGFGQ</sequence>
<evidence type="ECO:0000256" key="1">
    <source>
        <dbReference type="SAM" id="MobiDB-lite"/>
    </source>
</evidence>
<organism evidence="3 4">
    <name type="scientific">Ancylobacter polymorphus</name>
    <dbReference type="NCBI Taxonomy" id="223390"/>
    <lineage>
        <taxon>Bacteria</taxon>
        <taxon>Pseudomonadati</taxon>
        <taxon>Pseudomonadota</taxon>
        <taxon>Alphaproteobacteria</taxon>
        <taxon>Hyphomicrobiales</taxon>
        <taxon>Xanthobacteraceae</taxon>
        <taxon>Ancylobacter</taxon>
    </lineage>
</organism>
<protein>
    <submittedName>
        <fullName evidence="3">Uncharacterized protein</fullName>
    </submittedName>
</protein>
<keyword evidence="4" id="KW-1185">Reference proteome</keyword>
<feature type="transmembrane region" description="Helical" evidence="2">
    <location>
        <begin position="12"/>
        <end position="32"/>
    </location>
</feature>
<comment type="caution">
    <text evidence="3">The sequence shown here is derived from an EMBL/GenBank/DDBJ whole genome shotgun (WGS) entry which is preliminary data.</text>
</comment>
<evidence type="ECO:0000256" key="2">
    <source>
        <dbReference type="SAM" id="Phobius"/>
    </source>
</evidence>
<evidence type="ECO:0000313" key="3">
    <source>
        <dbReference type="EMBL" id="MDQ0301342.1"/>
    </source>
</evidence>
<gene>
    <name evidence="3" type="ORF">J2S75_000353</name>
</gene>
<name>A0ABU0B8I4_9HYPH</name>
<dbReference type="RefSeq" id="WP_307017610.1">
    <property type="nucleotide sequence ID" value="NZ_JAUSUI010000001.1"/>
</dbReference>
<feature type="region of interest" description="Disordered" evidence="1">
    <location>
        <begin position="69"/>
        <end position="98"/>
    </location>
</feature>
<keyword evidence="2" id="KW-0812">Transmembrane</keyword>
<keyword evidence="2" id="KW-1133">Transmembrane helix</keyword>
<feature type="compositionally biased region" description="Pro residues" evidence="1">
    <location>
        <begin position="80"/>
        <end position="90"/>
    </location>
</feature>
<keyword evidence="2" id="KW-0472">Membrane</keyword>
<dbReference type="EMBL" id="JAUSUI010000001">
    <property type="protein sequence ID" value="MDQ0301342.1"/>
    <property type="molecule type" value="Genomic_DNA"/>
</dbReference>
<accession>A0ABU0B8I4</accession>
<feature type="transmembrane region" description="Helical" evidence="2">
    <location>
        <begin position="38"/>
        <end position="59"/>
    </location>
</feature>
<proteinExistence type="predicted"/>